<feature type="compositionally biased region" description="Low complexity" evidence="1">
    <location>
        <begin position="63"/>
        <end position="82"/>
    </location>
</feature>
<protein>
    <recommendedName>
        <fullName evidence="4">FHA domain-containing protein</fullName>
    </recommendedName>
</protein>
<feature type="non-terminal residue" evidence="2">
    <location>
        <position position="101"/>
    </location>
</feature>
<proteinExistence type="predicted"/>
<evidence type="ECO:0000313" key="2">
    <source>
        <dbReference type="EMBL" id="KAF4748910.1"/>
    </source>
</evidence>
<feature type="region of interest" description="Disordered" evidence="1">
    <location>
        <begin position="1"/>
        <end position="38"/>
    </location>
</feature>
<evidence type="ECO:0008006" key="4">
    <source>
        <dbReference type="Google" id="ProtNLM"/>
    </source>
</evidence>
<feature type="region of interest" description="Disordered" evidence="1">
    <location>
        <begin position="52"/>
        <end position="101"/>
    </location>
</feature>
<reference evidence="2 3" key="1">
    <citation type="submission" date="2020-04" db="EMBL/GenBank/DDBJ databases">
        <title>Perkinsus olseni comparative genomics.</title>
        <authorList>
            <person name="Bogema D.R."/>
        </authorList>
    </citation>
    <scope>NUCLEOTIDE SEQUENCE [LARGE SCALE GENOMIC DNA]</scope>
    <source>
        <strain evidence="2 3">ATCC PRA-207</strain>
    </source>
</reference>
<keyword evidence="3" id="KW-1185">Reference proteome</keyword>
<name>A0A7J6TWL2_PEROL</name>
<gene>
    <name evidence="2" type="ORF">FOZ63_016450</name>
</gene>
<dbReference type="Proteomes" id="UP000553632">
    <property type="component" value="Unassembled WGS sequence"/>
</dbReference>
<comment type="caution">
    <text evidence="2">The sequence shown here is derived from an EMBL/GenBank/DDBJ whole genome shotgun (WGS) entry which is preliminary data.</text>
</comment>
<evidence type="ECO:0000256" key="1">
    <source>
        <dbReference type="SAM" id="MobiDB-lite"/>
    </source>
</evidence>
<organism evidence="2 3">
    <name type="scientific">Perkinsus olseni</name>
    <name type="common">Perkinsus atlanticus</name>
    <dbReference type="NCBI Taxonomy" id="32597"/>
    <lineage>
        <taxon>Eukaryota</taxon>
        <taxon>Sar</taxon>
        <taxon>Alveolata</taxon>
        <taxon>Perkinsozoa</taxon>
        <taxon>Perkinsea</taxon>
        <taxon>Perkinsida</taxon>
        <taxon>Perkinsidae</taxon>
        <taxon>Perkinsus</taxon>
    </lineage>
</organism>
<sequence length="101" mass="10705">VQDLGSDYGITVDGLRFRSTDGPIGPLKDGSIVSIGGGSQHAPPMFLCEFNTPEQLRERRVEPTTPSSPEEATTNADAASDATNDEKNAPEGSVQQETLET</sequence>
<dbReference type="AlphaFoldDB" id="A0A7J6TWL2"/>
<evidence type="ECO:0000313" key="3">
    <source>
        <dbReference type="Proteomes" id="UP000553632"/>
    </source>
</evidence>
<dbReference type="EMBL" id="JABANO010008210">
    <property type="protein sequence ID" value="KAF4748910.1"/>
    <property type="molecule type" value="Genomic_DNA"/>
</dbReference>
<accession>A0A7J6TWL2</accession>